<feature type="transmembrane region" description="Helical" evidence="6">
    <location>
        <begin position="201"/>
        <end position="219"/>
    </location>
</feature>
<keyword evidence="3 6" id="KW-1133">Transmembrane helix</keyword>
<evidence type="ECO:0000313" key="7">
    <source>
        <dbReference type="EMBL" id="CAB4575049.1"/>
    </source>
</evidence>
<feature type="transmembrane region" description="Helical" evidence="6">
    <location>
        <begin position="172"/>
        <end position="189"/>
    </location>
</feature>
<dbReference type="EMBL" id="CAEZVV010000214">
    <property type="protein sequence ID" value="CAB4661460.1"/>
    <property type="molecule type" value="Genomic_DNA"/>
</dbReference>
<feature type="transmembrane region" description="Helical" evidence="6">
    <location>
        <begin position="473"/>
        <end position="489"/>
    </location>
</feature>
<evidence type="ECO:0000256" key="3">
    <source>
        <dbReference type="ARBA" id="ARBA00022989"/>
    </source>
</evidence>
<evidence type="ECO:0000256" key="1">
    <source>
        <dbReference type="ARBA" id="ARBA00004141"/>
    </source>
</evidence>
<feature type="transmembrane region" description="Helical" evidence="6">
    <location>
        <begin position="338"/>
        <end position="359"/>
    </location>
</feature>
<evidence type="ECO:0000256" key="2">
    <source>
        <dbReference type="ARBA" id="ARBA00022692"/>
    </source>
</evidence>
<evidence type="ECO:0000256" key="4">
    <source>
        <dbReference type="ARBA" id="ARBA00023136"/>
    </source>
</evidence>
<dbReference type="Pfam" id="PF13520">
    <property type="entry name" value="AA_permease_2"/>
    <property type="match status" value="1"/>
</dbReference>
<feature type="transmembrane region" description="Helical" evidence="6">
    <location>
        <begin position="147"/>
        <end position="166"/>
    </location>
</feature>
<keyword evidence="2 6" id="KW-0812">Transmembrane</keyword>
<dbReference type="InterPro" id="IPR002293">
    <property type="entry name" value="AA/rel_permease1"/>
</dbReference>
<dbReference type="GO" id="GO:0022857">
    <property type="term" value="F:transmembrane transporter activity"/>
    <property type="evidence" value="ECO:0007669"/>
    <property type="project" value="InterPro"/>
</dbReference>
<accession>A0A6J6LHW7</accession>
<evidence type="ECO:0000256" key="6">
    <source>
        <dbReference type="SAM" id="Phobius"/>
    </source>
</evidence>
<evidence type="ECO:0000256" key="5">
    <source>
        <dbReference type="SAM" id="MobiDB-lite"/>
    </source>
</evidence>
<feature type="compositionally biased region" description="Pro residues" evidence="5">
    <location>
        <begin position="10"/>
        <end position="20"/>
    </location>
</feature>
<gene>
    <name evidence="7" type="ORF">UFOPK1603_01400</name>
    <name evidence="8" type="ORF">UFOPK2143_01875</name>
</gene>
<dbReference type="AlphaFoldDB" id="A0A6J6LHW7"/>
<evidence type="ECO:0000313" key="8">
    <source>
        <dbReference type="EMBL" id="CAB4661460.1"/>
    </source>
</evidence>
<protein>
    <submittedName>
        <fullName evidence="8">Unannotated protein</fullName>
    </submittedName>
</protein>
<feature type="transmembrane region" description="Helical" evidence="6">
    <location>
        <begin position="446"/>
        <end position="467"/>
    </location>
</feature>
<sequence>MTTPTASPSPGGPAPLPPSSRTPIPESRSFRFKNRLLGRPLNTDQLEHERLGKPTALAVFASDNLSSAAYATEEILHTLLIAGVGLVAFQFVMPITFAMIGVLIILVLSYRQTIKAYPSAGGAYIVTKDNLGVLPAQVAGVSLLTDYILVVAVSASAGTAALYSVFSELYPYRVFIALFFIAVVALGNLRGVKESGRIFAVPTYAFVVAMALMIGYGLYKAGFGGGLDQISIEEMNPEQAHEALGISAVGWFLVLHAFASGGAAVTGVEAISNGVPAFREPSWKNAAQTLVIMGTMLGLMFVGISWLASELHTIPVAGKTVIAQIAEGVYGSSGFGRVMFVFTQFATMFILIMAANTGFADFPRLASFQAEDSFLPRQLTKRGHRLVYSNGILALAIMAAVLVVILGADVSRLIPLYAIGVFLSFTLSQAGMARHHIRLKEQGWKTGLLINGIGGIVTAVVTVVISATKFVDGAWVILLMIPIFVWVVVRLNHQYEAEKAELAEDATLAATAPILKRHAVVVLIDKIDRTSARAIQYARTLNPDRLDAVHIAVDEQKAQELSREWSNLPLKQISLDVRECPDRRINRTVLEVVSELAADGETEVTILIPRREYRSGWHRFLHDHTADGIAKALADVPHANVTFVPYHLTRTSKGQHIHKVETGSMSGTTGIRH</sequence>
<feature type="transmembrane region" description="Helical" evidence="6">
    <location>
        <begin position="75"/>
        <end position="108"/>
    </location>
</feature>
<comment type="subcellular location">
    <subcellularLocation>
        <location evidence="1">Membrane</location>
        <topology evidence="1">Multi-pass membrane protein</topology>
    </subcellularLocation>
</comment>
<feature type="transmembrane region" description="Helical" evidence="6">
    <location>
        <begin position="289"/>
        <end position="308"/>
    </location>
</feature>
<dbReference type="PANTHER" id="PTHR47704:SF1">
    <property type="entry name" value="POTASSIUM TRANSPORTER KIMA"/>
    <property type="match status" value="1"/>
</dbReference>
<keyword evidence="4 6" id="KW-0472">Membrane</keyword>
<feature type="transmembrane region" description="Helical" evidence="6">
    <location>
        <begin position="243"/>
        <end position="268"/>
    </location>
</feature>
<proteinExistence type="predicted"/>
<feature type="transmembrane region" description="Helical" evidence="6">
    <location>
        <begin position="386"/>
        <end position="408"/>
    </location>
</feature>
<reference evidence="8" key="1">
    <citation type="submission" date="2020-05" db="EMBL/GenBank/DDBJ databases">
        <authorList>
            <person name="Chiriac C."/>
            <person name="Salcher M."/>
            <person name="Ghai R."/>
            <person name="Kavagutti S V."/>
        </authorList>
    </citation>
    <scope>NUCLEOTIDE SEQUENCE</scope>
</reference>
<dbReference type="PANTHER" id="PTHR47704">
    <property type="entry name" value="POTASSIUM TRANSPORTER KIMA"/>
    <property type="match status" value="1"/>
</dbReference>
<dbReference type="EMBL" id="CAEZTG010000149">
    <property type="protein sequence ID" value="CAB4575049.1"/>
    <property type="molecule type" value="Genomic_DNA"/>
</dbReference>
<name>A0A6J6LHW7_9ZZZZ</name>
<feature type="transmembrane region" description="Helical" evidence="6">
    <location>
        <begin position="414"/>
        <end position="434"/>
    </location>
</feature>
<dbReference type="InterPro" id="IPR053153">
    <property type="entry name" value="APC_K+_Transporter"/>
</dbReference>
<organism evidence="8">
    <name type="scientific">freshwater metagenome</name>
    <dbReference type="NCBI Taxonomy" id="449393"/>
    <lineage>
        <taxon>unclassified sequences</taxon>
        <taxon>metagenomes</taxon>
        <taxon>ecological metagenomes</taxon>
    </lineage>
</organism>
<dbReference type="Gene3D" id="1.20.1740.10">
    <property type="entry name" value="Amino acid/polyamine transporter I"/>
    <property type="match status" value="1"/>
</dbReference>
<dbReference type="GO" id="GO:0016020">
    <property type="term" value="C:membrane"/>
    <property type="evidence" value="ECO:0007669"/>
    <property type="project" value="UniProtKB-SubCell"/>
</dbReference>
<feature type="region of interest" description="Disordered" evidence="5">
    <location>
        <begin position="1"/>
        <end position="25"/>
    </location>
</feature>